<accession>A0A1G8XM32</accession>
<protein>
    <submittedName>
        <fullName evidence="1">Uncharacterized protein</fullName>
    </submittedName>
</protein>
<reference evidence="1 2" key="1">
    <citation type="submission" date="2016-10" db="EMBL/GenBank/DDBJ databases">
        <authorList>
            <person name="de Groot N.N."/>
        </authorList>
    </citation>
    <scope>NUCLEOTIDE SEQUENCE [LARGE SCALE GENOMIC DNA]</scope>
    <source>
        <strain evidence="1 2">IBRC-M10015</strain>
    </source>
</reference>
<organism evidence="1 2">
    <name type="scientific">Halovenus aranensis</name>
    <dbReference type="NCBI Taxonomy" id="890420"/>
    <lineage>
        <taxon>Archaea</taxon>
        <taxon>Methanobacteriati</taxon>
        <taxon>Methanobacteriota</taxon>
        <taxon>Stenosarchaea group</taxon>
        <taxon>Halobacteria</taxon>
        <taxon>Halobacteriales</taxon>
        <taxon>Haloarculaceae</taxon>
        <taxon>Halovenus</taxon>
    </lineage>
</organism>
<dbReference type="EMBL" id="FNFC01000011">
    <property type="protein sequence ID" value="SDJ90830.1"/>
    <property type="molecule type" value="Genomic_DNA"/>
</dbReference>
<evidence type="ECO:0000313" key="2">
    <source>
        <dbReference type="Proteomes" id="UP000198856"/>
    </source>
</evidence>
<dbReference type="AlphaFoldDB" id="A0A1G8XM32"/>
<sequence length="32" mass="3581">MARNTAIHVTESRNCKITLGHSDVLVEELDDL</sequence>
<proteinExistence type="predicted"/>
<dbReference type="Proteomes" id="UP000198856">
    <property type="component" value="Unassembled WGS sequence"/>
</dbReference>
<evidence type="ECO:0000313" key="1">
    <source>
        <dbReference type="EMBL" id="SDJ90830.1"/>
    </source>
</evidence>
<gene>
    <name evidence="1" type="ORF">SAMN05216226_111124</name>
</gene>
<name>A0A1G8XM32_9EURY</name>
<keyword evidence="2" id="KW-1185">Reference proteome</keyword>